<keyword evidence="5 7" id="KW-0687">Ribonucleoprotein</keyword>
<evidence type="ECO:0000256" key="4">
    <source>
        <dbReference type="ARBA" id="ARBA00022980"/>
    </source>
</evidence>
<dbReference type="RefSeq" id="WP_114983406.1">
    <property type="nucleotide sequence ID" value="NZ_CP027806.1"/>
</dbReference>
<accession>A0A345UI06</accession>
<dbReference type="InterPro" id="IPR057268">
    <property type="entry name" value="Ribosomal_L18"/>
</dbReference>
<name>A0A345UI06_9BACT</name>
<protein>
    <recommendedName>
        <fullName evidence="6 7">Large ribosomal subunit protein uL18</fullName>
    </recommendedName>
</protein>
<reference evidence="8 9" key="1">
    <citation type="submission" date="2018-03" db="EMBL/GenBank/DDBJ databases">
        <title>Phenotypic and genomic properties of Cyclonatronum proteinivorum gen. nov., sp. nov., a haloalkaliphilic bacteroidete from soda lakes possessing Na+-translocating rhodopsin.</title>
        <authorList>
            <person name="Toshchakov S.V."/>
            <person name="Korzhenkov A."/>
            <person name="Samarov N.I."/>
            <person name="Kublanov I.V."/>
            <person name="Muntyan M.S."/>
            <person name="Sorokin D.Y."/>
        </authorList>
    </citation>
    <scope>NUCLEOTIDE SEQUENCE [LARGE SCALE GENOMIC DNA]</scope>
    <source>
        <strain evidence="8 9">Omega</strain>
    </source>
</reference>
<proteinExistence type="inferred from homology"/>
<dbReference type="Gene3D" id="3.30.420.100">
    <property type="match status" value="1"/>
</dbReference>
<dbReference type="InterPro" id="IPR005484">
    <property type="entry name" value="Ribosomal_uL18_bac/plant/anim"/>
</dbReference>
<dbReference type="PANTHER" id="PTHR12899">
    <property type="entry name" value="39S RIBOSOMAL PROTEIN L18, MITOCHONDRIAL"/>
    <property type="match status" value="1"/>
</dbReference>
<evidence type="ECO:0000256" key="6">
    <source>
        <dbReference type="ARBA" id="ARBA00035197"/>
    </source>
</evidence>
<dbReference type="Pfam" id="PF00861">
    <property type="entry name" value="Ribosomal_L18p"/>
    <property type="match status" value="1"/>
</dbReference>
<dbReference type="HAMAP" id="MF_01337_B">
    <property type="entry name" value="Ribosomal_uL18_B"/>
    <property type="match status" value="1"/>
</dbReference>
<organism evidence="8 9">
    <name type="scientific">Cyclonatronum proteinivorum</name>
    <dbReference type="NCBI Taxonomy" id="1457365"/>
    <lineage>
        <taxon>Bacteria</taxon>
        <taxon>Pseudomonadati</taxon>
        <taxon>Balneolota</taxon>
        <taxon>Balneolia</taxon>
        <taxon>Balneolales</taxon>
        <taxon>Cyclonatronaceae</taxon>
        <taxon>Cyclonatronum</taxon>
    </lineage>
</organism>
<dbReference type="FunFam" id="3.30.420.100:FF:000001">
    <property type="entry name" value="50S ribosomal protein L18"/>
    <property type="match status" value="1"/>
</dbReference>
<evidence type="ECO:0000313" key="9">
    <source>
        <dbReference type="Proteomes" id="UP000254808"/>
    </source>
</evidence>
<evidence type="ECO:0000256" key="3">
    <source>
        <dbReference type="ARBA" id="ARBA00022884"/>
    </source>
</evidence>
<dbReference type="GO" id="GO:0006412">
    <property type="term" value="P:translation"/>
    <property type="evidence" value="ECO:0007669"/>
    <property type="project" value="UniProtKB-UniRule"/>
</dbReference>
<dbReference type="GO" id="GO:0008097">
    <property type="term" value="F:5S rRNA binding"/>
    <property type="evidence" value="ECO:0007669"/>
    <property type="project" value="TreeGrafter"/>
</dbReference>
<dbReference type="Proteomes" id="UP000254808">
    <property type="component" value="Chromosome"/>
</dbReference>
<evidence type="ECO:0000256" key="1">
    <source>
        <dbReference type="ARBA" id="ARBA00007116"/>
    </source>
</evidence>
<evidence type="ECO:0000313" key="8">
    <source>
        <dbReference type="EMBL" id="AXJ00108.1"/>
    </source>
</evidence>
<dbReference type="InterPro" id="IPR004389">
    <property type="entry name" value="Ribosomal_uL18_bac-type"/>
</dbReference>
<keyword evidence="4 7" id="KW-0689">Ribosomal protein</keyword>
<evidence type="ECO:0000256" key="2">
    <source>
        <dbReference type="ARBA" id="ARBA00022730"/>
    </source>
</evidence>
<evidence type="ECO:0000256" key="5">
    <source>
        <dbReference type="ARBA" id="ARBA00023274"/>
    </source>
</evidence>
<dbReference type="GO" id="GO:0003735">
    <property type="term" value="F:structural constituent of ribosome"/>
    <property type="evidence" value="ECO:0007669"/>
    <property type="project" value="InterPro"/>
</dbReference>
<dbReference type="SUPFAM" id="SSF53137">
    <property type="entry name" value="Translational machinery components"/>
    <property type="match status" value="1"/>
</dbReference>
<comment type="similarity">
    <text evidence="1 7">Belongs to the universal ribosomal protein uL18 family.</text>
</comment>
<dbReference type="GO" id="GO:0022625">
    <property type="term" value="C:cytosolic large ribosomal subunit"/>
    <property type="evidence" value="ECO:0007669"/>
    <property type="project" value="TreeGrafter"/>
</dbReference>
<sequence>MFNRNITKRDRIRRRVRSKISGTAERPRLSVFKSSKHIYAQLIDDKGGVTLAHSSTLSPDLKDALNGKSRMEKAKLVGEKIAEYAKNENIETCVYDRSGYAYHGIVKAIAEGAREGGLKF</sequence>
<keyword evidence="2 7" id="KW-0699">rRNA-binding</keyword>
<dbReference type="PANTHER" id="PTHR12899:SF3">
    <property type="entry name" value="LARGE RIBOSOMAL SUBUNIT PROTEIN UL18M"/>
    <property type="match status" value="1"/>
</dbReference>
<keyword evidence="9" id="KW-1185">Reference proteome</keyword>
<dbReference type="AlphaFoldDB" id="A0A345UI06"/>
<dbReference type="KEGG" id="cprv:CYPRO_0831"/>
<comment type="subunit">
    <text evidence="7">Part of the 50S ribosomal subunit; part of the 5S rRNA/L5/L18/L25 subcomplex. Contacts the 5S and 23S rRNAs.</text>
</comment>
<evidence type="ECO:0000256" key="7">
    <source>
        <dbReference type="HAMAP-Rule" id="MF_01337"/>
    </source>
</evidence>
<dbReference type="CDD" id="cd00432">
    <property type="entry name" value="Ribosomal_L18_L5e"/>
    <property type="match status" value="1"/>
</dbReference>
<dbReference type="OrthoDB" id="9810939at2"/>
<keyword evidence="3 7" id="KW-0694">RNA-binding</keyword>
<dbReference type="NCBIfam" id="TIGR00060">
    <property type="entry name" value="L18_bact"/>
    <property type="match status" value="1"/>
</dbReference>
<comment type="function">
    <text evidence="7">This is one of the proteins that bind and probably mediate the attachment of the 5S RNA into the large ribosomal subunit, where it forms part of the central protuberance.</text>
</comment>
<dbReference type="EMBL" id="CP027806">
    <property type="protein sequence ID" value="AXJ00108.1"/>
    <property type="molecule type" value="Genomic_DNA"/>
</dbReference>
<gene>
    <name evidence="7" type="primary">rplR</name>
    <name evidence="8" type="ORF">CYPRO_0831</name>
</gene>